<organism evidence="3 4">
    <name type="scientific">Chryseolinea lacunae</name>
    <dbReference type="NCBI Taxonomy" id="2801331"/>
    <lineage>
        <taxon>Bacteria</taxon>
        <taxon>Pseudomonadati</taxon>
        <taxon>Bacteroidota</taxon>
        <taxon>Cytophagia</taxon>
        <taxon>Cytophagales</taxon>
        <taxon>Fulvivirgaceae</taxon>
        <taxon>Chryseolinea</taxon>
    </lineage>
</organism>
<evidence type="ECO:0000256" key="1">
    <source>
        <dbReference type="ARBA" id="ARBA00038310"/>
    </source>
</evidence>
<protein>
    <submittedName>
        <fullName evidence="3">Amidohydrolase family protein</fullName>
    </submittedName>
</protein>
<dbReference type="InterPro" id="IPR052350">
    <property type="entry name" value="Metallo-dep_Lactonases"/>
</dbReference>
<sequence length="276" mass="31947">MARIDAHQHFWRFDPVRDSWINDDMLTIRRDFLPADLKPVLDANGIDGCVIVQSDQSETENFFQLDNANRHDFIKGVVGWVDFKSPEVEARLDYYSTFAKMKGFRHVLQGERQRDYMLDPAFMQGIEKLNAHNFTYDILIYPDQLVYTKEFLKAFPHQRFVIDHLAKPDIKSGDIAAWKKNIEAVAAFENVHCKVSGMVTEADWKHWTREDFAPCLDTVTEAFGTSRLLFGSDWPVCLVAATYAEAFNLVKEYYSAFSKNEQDAIFGNNAIQFYNL</sequence>
<name>A0ABS1KZ34_9BACT</name>
<gene>
    <name evidence="3" type="ORF">JI741_24880</name>
</gene>
<keyword evidence="4" id="KW-1185">Reference proteome</keyword>
<dbReference type="SUPFAM" id="SSF51556">
    <property type="entry name" value="Metallo-dependent hydrolases"/>
    <property type="match status" value="1"/>
</dbReference>
<comment type="caution">
    <text evidence="3">The sequence shown here is derived from an EMBL/GenBank/DDBJ whole genome shotgun (WGS) entry which is preliminary data.</text>
</comment>
<dbReference type="EMBL" id="JAERRB010000011">
    <property type="protein sequence ID" value="MBL0744492.1"/>
    <property type="molecule type" value="Genomic_DNA"/>
</dbReference>
<proteinExistence type="inferred from homology"/>
<accession>A0ABS1KZ34</accession>
<dbReference type="InterPro" id="IPR032466">
    <property type="entry name" value="Metal_Hydrolase"/>
</dbReference>
<dbReference type="PANTHER" id="PTHR43569:SF2">
    <property type="entry name" value="AMIDOHYDROLASE-RELATED DOMAIN-CONTAINING PROTEIN"/>
    <property type="match status" value="1"/>
</dbReference>
<dbReference type="InterPro" id="IPR006680">
    <property type="entry name" value="Amidohydro-rel"/>
</dbReference>
<evidence type="ECO:0000313" key="3">
    <source>
        <dbReference type="EMBL" id="MBL0744492.1"/>
    </source>
</evidence>
<dbReference type="Pfam" id="PF04909">
    <property type="entry name" value="Amidohydro_2"/>
    <property type="match status" value="1"/>
</dbReference>
<comment type="similarity">
    <text evidence="1">Belongs to the metallo-dependent hydrolases superfamily.</text>
</comment>
<dbReference type="Proteomes" id="UP000613030">
    <property type="component" value="Unassembled WGS sequence"/>
</dbReference>
<reference evidence="3 4" key="1">
    <citation type="submission" date="2021-01" db="EMBL/GenBank/DDBJ databases">
        <title>Chryseolinea sp. Jin1 Genome sequencing and assembly.</title>
        <authorList>
            <person name="Kim I."/>
        </authorList>
    </citation>
    <scope>NUCLEOTIDE SEQUENCE [LARGE SCALE GENOMIC DNA]</scope>
    <source>
        <strain evidence="3 4">Jin1</strain>
    </source>
</reference>
<feature type="domain" description="Amidohydrolase-related" evidence="2">
    <location>
        <begin position="4"/>
        <end position="276"/>
    </location>
</feature>
<dbReference type="PANTHER" id="PTHR43569">
    <property type="entry name" value="AMIDOHYDROLASE"/>
    <property type="match status" value="1"/>
</dbReference>
<dbReference type="RefSeq" id="WP_202014147.1">
    <property type="nucleotide sequence ID" value="NZ_JAERRB010000011.1"/>
</dbReference>
<evidence type="ECO:0000313" key="4">
    <source>
        <dbReference type="Proteomes" id="UP000613030"/>
    </source>
</evidence>
<dbReference type="Gene3D" id="3.20.20.140">
    <property type="entry name" value="Metal-dependent hydrolases"/>
    <property type="match status" value="1"/>
</dbReference>
<evidence type="ECO:0000259" key="2">
    <source>
        <dbReference type="Pfam" id="PF04909"/>
    </source>
</evidence>